<dbReference type="HOGENOM" id="CLU_094587_0_0_11"/>
<evidence type="ECO:0000256" key="1">
    <source>
        <dbReference type="SAM" id="Phobius"/>
    </source>
</evidence>
<name>J2A403_9ACTN</name>
<evidence type="ECO:0000313" key="2">
    <source>
        <dbReference type="EMBL" id="EJJ08961.1"/>
    </source>
</evidence>
<dbReference type="PROSITE" id="PS51257">
    <property type="entry name" value="PROKAR_LIPOPROTEIN"/>
    <property type="match status" value="1"/>
</dbReference>
<sequence>MGDRMPVFSDRLWWDLNWRWMLVWLTTAACMVVVLVLLNGARRRRRRPSERLVGDSTCIYLDDRKIMDVYQMNRYATALRKEVEQRTRTSWTARLQMLVPSFLQPSADYERSREVVTNYIEVAEAISVISVLVDGLERSDAIVHANLRRGTVRRNAALTKACSEGSRKEPVRLSVIDRGFVLLTGDFERDEAASSDTRTVLTAPYGSTATARVRLSCRTAGLRSEEEVEPDSGPFFALCLGKVRRWRPTDAVLEVRPLAIFS</sequence>
<dbReference type="EMBL" id="AJGV01000005">
    <property type="protein sequence ID" value="EJJ08961.1"/>
    <property type="molecule type" value="Genomic_DNA"/>
</dbReference>
<dbReference type="PATRIC" id="fig|1160718.3.peg.147"/>
<gene>
    <name evidence="2" type="ORF">SU9_00720</name>
</gene>
<organism evidence="2">
    <name type="scientific">Streptomyces auratus AGR0001</name>
    <dbReference type="NCBI Taxonomy" id="1160718"/>
    <lineage>
        <taxon>Bacteria</taxon>
        <taxon>Bacillati</taxon>
        <taxon>Actinomycetota</taxon>
        <taxon>Actinomycetes</taxon>
        <taxon>Kitasatosporales</taxon>
        <taxon>Streptomycetaceae</taxon>
        <taxon>Streptomyces</taxon>
    </lineage>
</organism>
<keyword evidence="1" id="KW-0472">Membrane</keyword>
<comment type="caution">
    <text evidence="2">The sequence shown here is derived from an EMBL/GenBank/DDBJ whole genome shotgun (WGS) entry which is preliminary data.</text>
</comment>
<keyword evidence="1" id="KW-1133">Transmembrane helix</keyword>
<feature type="transmembrane region" description="Helical" evidence="1">
    <location>
        <begin position="20"/>
        <end position="41"/>
    </location>
</feature>
<keyword evidence="1" id="KW-0812">Transmembrane</keyword>
<proteinExistence type="predicted"/>
<protein>
    <submittedName>
        <fullName evidence="2">Uncharacterized protein</fullName>
    </submittedName>
</protein>
<dbReference type="AlphaFoldDB" id="J2A403"/>
<accession>J2A403</accession>
<dbReference type="eggNOG" id="ENOG5032V2F">
    <property type="taxonomic scope" value="Bacteria"/>
</dbReference>
<reference evidence="2" key="1">
    <citation type="journal article" date="2012" name="J. Bacteriol.">
        <title>Genome Sequence of Streptomyces auratus Strain AGR0001, a Phoslactomycin-Producing Actinomycete.</title>
        <authorList>
            <person name="Han X."/>
            <person name="Li M."/>
            <person name="Ding Z."/>
            <person name="Zhao J."/>
            <person name="Ji K."/>
            <person name="Wen M."/>
            <person name="Lu T."/>
        </authorList>
    </citation>
    <scope>NUCLEOTIDE SEQUENCE [LARGE SCALE GENOMIC DNA]</scope>
    <source>
        <strain evidence="2">AGR0001</strain>
    </source>
</reference>